<accession>A0A640TVD0</accession>
<reference evidence="1 2" key="1">
    <citation type="submission" date="2019-12" db="EMBL/GenBank/DDBJ databases">
        <title>Whole genome shotgun sequence of Streptomyces libani subsp. libani NBRC 13452.</title>
        <authorList>
            <person name="Ichikawa N."/>
            <person name="Kimura A."/>
            <person name="Kitahashi Y."/>
            <person name="Komaki H."/>
            <person name="Tamura T."/>
        </authorList>
    </citation>
    <scope>NUCLEOTIDE SEQUENCE [LARGE SCALE GENOMIC DNA]</scope>
    <source>
        <strain evidence="1 2">NBRC 13452</strain>
    </source>
</reference>
<sequence>MCAATHMFESQGHAILYRQQTASVLRQKALRRTTGGIMATEENTEREKAHGGGTERISASTAMRHASGQLAQLLQCEPDSVSALKPTEDGWLANVEVVEIERVPDTASVMASYRVHLDEQGQLMGYERTRRYGRGQIDK</sequence>
<protein>
    <recommendedName>
        <fullName evidence="3">Gas vesicle protein</fullName>
    </recommendedName>
</protein>
<dbReference type="AlphaFoldDB" id="A0A640TVD0"/>
<dbReference type="GO" id="GO:0031412">
    <property type="term" value="P:gas vesicle organization"/>
    <property type="evidence" value="ECO:0007669"/>
    <property type="project" value="InterPro"/>
</dbReference>
<comment type="caution">
    <text evidence="1">The sequence shown here is derived from an EMBL/GenBank/DDBJ whole genome shotgun (WGS) entry which is preliminary data.</text>
</comment>
<proteinExistence type="predicted"/>
<dbReference type="Pfam" id="PF05800">
    <property type="entry name" value="GvpO"/>
    <property type="match status" value="1"/>
</dbReference>
<dbReference type="EMBL" id="BLIP01000003">
    <property type="protein sequence ID" value="GFE26772.1"/>
    <property type="molecule type" value="Genomic_DNA"/>
</dbReference>
<evidence type="ECO:0000313" key="1">
    <source>
        <dbReference type="EMBL" id="GFE26772.1"/>
    </source>
</evidence>
<gene>
    <name evidence="1" type="ORF">Sliba_72250</name>
</gene>
<evidence type="ECO:0008006" key="3">
    <source>
        <dbReference type="Google" id="ProtNLM"/>
    </source>
</evidence>
<name>A0A640TVD0_STRNI</name>
<dbReference type="InterPro" id="IPR008634">
    <property type="entry name" value="Gas-vesicle_GvpO"/>
</dbReference>
<dbReference type="Proteomes" id="UP000429552">
    <property type="component" value="Unassembled WGS sequence"/>
</dbReference>
<organism evidence="1 2">
    <name type="scientific">Streptomyces nigrescens</name>
    <dbReference type="NCBI Taxonomy" id="1920"/>
    <lineage>
        <taxon>Bacteria</taxon>
        <taxon>Bacillati</taxon>
        <taxon>Actinomycetota</taxon>
        <taxon>Actinomycetes</taxon>
        <taxon>Kitasatosporales</taxon>
        <taxon>Streptomycetaceae</taxon>
        <taxon>Streptomyces</taxon>
    </lineage>
</organism>
<evidence type="ECO:0000313" key="2">
    <source>
        <dbReference type="Proteomes" id="UP000429552"/>
    </source>
</evidence>